<evidence type="ECO:0000256" key="4">
    <source>
        <dbReference type="ARBA" id="ARBA00004752"/>
    </source>
</evidence>
<evidence type="ECO:0000313" key="22">
    <source>
        <dbReference type="Proteomes" id="UP000324209"/>
    </source>
</evidence>
<evidence type="ECO:0000256" key="9">
    <source>
        <dbReference type="ARBA" id="ARBA00022630"/>
    </source>
</evidence>
<evidence type="ECO:0000256" key="15">
    <source>
        <dbReference type="ARBA" id="ARBA00023306"/>
    </source>
</evidence>
<dbReference type="AlphaFoldDB" id="A0A5C1QIP3"/>
<dbReference type="Proteomes" id="UP000324209">
    <property type="component" value="Chromosome"/>
</dbReference>
<dbReference type="OrthoDB" id="9804753at2"/>
<keyword evidence="11 19" id="KW-0521">NADP</keyword>
<dbReference type="GO" id="GO:0005829">
    <property type="term" value="C:cytosol"/>
    <property type="evidence" value="ECO:0007669"/>
    <property type="project" value="TreeGrafter"/>
</dbReference>
<organism evidence="21 22">
    <name type="scientific">Oceanispirochaeta crateris</name>
    <dbReference type="NCBI Taxonomy" id="2518645"/>
    <lineage>
        <taxon>Bacteria</taxon>
        <taxon>Pseudomonadati</taxon>
        <taxon>Spirochaetota</taxon>
        <taxon>Spirochaetia</taxon>
        <taxon>Spirochaetales</taxon>
        <taxon>Spirochaetaceae</taxon>
        <taxon>Oceanispirochaeta</taxon>
    </lineage>
</organism>
<dbReference type="Pfam" id="PF02873">
    <property type="entry name" value="MurB_C"/>
    <property type="match status" value="1"/>
</dbReference>
<evidence type="ECO:0000256" key="8">
    <source>
        <dbReference type="ARBA" id="ARBA00022618"/>
    </source>
</evidence>
<protein>
    <recommendedName>
        <fullName evidence="6 19">UDP-N-acetylenolpyruvoylglucosamine reductase</fullName>
        <ecNumber evidence="5 19">1.3.1.98</ecNumber>
    </recommendedName>
    <alternativeName>
        <fullName evidence="17 19">UDP-N-acetylmuramate dehydrogenase</fullName>
    </alternativeName>
</protein>
<evidence type="ECO:0000256" key="16">
    <source>
        <dbReference type="ARBA" id="ARBA00023316"/>
    </source>
</evidence>
<dbReference type="Pfam" id="PF01565">
    <property type="entry name" value="FAD_binding_4"/>
    <property type="match status" value="1"/>
</dbReference>
<evidence type="ECO:0000256" key="13">
    <source>
        <dbReference type="ARBA" id="ARBA00022984"/>
    </source>
</evidence>
<evidence type="ECO:0000256" key="12">
    <source>
        <dbReference type="ARBA" id="ARBA00022960"/>
    </source>
</evidence>
<evidence type="ECO:0000259" key="20">
    <source>
        <dbReference type="PROSITE" id="PS51387"/>
    </source>
</evidence>
<evidence type="ECO:0000256" key="2">
    <source>
        <dbReference type="ARBA" id="ARBA00003921"/>
    </source>
</evidence>
<dbReference type="GO" id="GO:0008762">
    <property type="term" value="F:UDP-N-acetylmuramate dehydrogenase activity"/>
    <property type="evidence" value="ECO:0007669"/>
    <property type="project" value="UniProtKB-UniRule"/>
</dbReference>
<comment type="similarity">
    <text evidence="19">Belongs to the MurB family.</text>
</comment>
<keyword evidence="8 19" id="KW-0132">Cell division</keyword>
<evidence type="ECO:0000256" key="1">
    <source>
        <dbReference type="ARBA" id="ARBA00001974"/>
    </source>
</evidence>
<comment type="subcellular location">
    <subcellularLocation>
        <location evidence="3 19">Cytoplasm</location>
    </subcellularLocation>
</comment>
<sequence>MYRPAYYQYGHNCKLWVHSNTVQLVPQQGGESPAGAVHPNSSVSISQIYLTVLPCTGSPFIIVDVYKLIDLKRKINIRGSLREQESLKNLTSFRLGGKADLYAEPSDEEDLLHLLRALKEMEIPWFILGGGANILISDRGIRGMVISMTRLDSISKKESSLTLGAGLPVSDGAAYAADKGLKGLEFIYAMPGSVGGALWMNARCYGGEIAGILKGATIINENLEREYVPFKTNEWNYKKSPFQNRNCIILSAEFSLERAVPSDLWIEMKRIRKDREDKGHFRAPCAGSTFKNNRAFGAPSGQIIEDAGLKGYRIGGAAVSDWHGNILINEKDATAEELDKLIKFVQERVQEKTGFLLEPEVIRVGDWRSIDAESD</sequence>
<dbReference type="NCBIfam" id="NF010480">
    <property type="entry name" value="PRK13905.1"/>
    <property type="match status" value="1"/>
</dbReference>
<comment type="pathway">
    <text evidence="4 19">Cell wall biogenesis; peptidoglycan biosynthesis.</text>
</comment>
<name>A0A5C1QIP3_9SPIO</name>
<dbReference type="GO" id="GO:0009252">
    <property type="term" value="P:peptidoglycan biosynthetic process"/>
    <property type="evidence" value="ECO:0007669"/>
    <property type="project" value="UniProtKB-UniRule"/>
</dbReference>
<evidence type="ECO:0000256" key="18">
    <source>
        <dbReference type="ARBA" id="ARBA00048914"/>
    </source>
</evidence>
<dbReference type="InterPro" id="IPR003170">
    <property type="entry name" value="MurB"/>
</dbReference>
<dbReference type="InterPro" id="IPR006094">
    <property type="entry name" value="Oxid_FAD_bind_N"/>
</dbReference>
<keyword evidence="10 19" id="KW-0274">FAD</keyword>
<dbReference type="InterPro" id="IPR016169">
    <property type="entry name" value="FAD-bd_PCMH_sub2"/>
</dbReference>
<keyword evidence="14 19" id="KW-0560">Oxidoreductase</keyword>
<dbReference type="InterPro" id="IPR036318">
    <property type="entry name" value="FAD-bd_PCMH-like_sf"/>
</dbReference>
<evidence type="ECO:0000256" key="5">
    <source>
        <dbReference type="ARBA" id="ARBA00012518"/>
    </source>
</evidence>
<evidence type="ECO:0000256" key="11">
    <source>
        <dbReference type="ARBA" id="ARBA00022857"/>
    </source>
</evidence>
<dbReference type="GO" id="GO:0071949">
    <property type="term" value="F:FAD binding"/>
    <property type="evidence" value="ECO:0007669"/>
    <property type="project" value="InterPro"/>
</dbReference>
<evidence type="ECO:0000256" key="14">
    <source>
        <dbReference type="ARBA" id="ARBA00023002"/>
    </source>
</evidence>
<comment type="catalytic activity">
    <reaction evidence="18 19">
        <text>UDP-N-acetyl-alpha-D-muramate + NADP(+) = UDP-N-acetyl-3-O-(1-carboxyvinyl)-alpha-D-glucosamine + NADPH + H(+)</text>
        <dbReference type="Rhea" id="RHEA:12248"/>
        <dbReference type="ChEBI" id="CHEBI:15378"/>
        <dbReference type="ChEBI" id="CHEBI:57783"/>
        <dbReference type="ChEBI" id="CHEBI:58349"/>
        <dbReference type="ChEBI" id="CHEBI:68483"/>
        <dbReference type="ChEBI" id="CHEBI:70757"/>
        <dbReference type="EC" id="1.3.1.98"/>
    </reaction>
</comment>
<evidence type="ECO:0000256" key="19">
    <source>
        <dbReference type="HAMAP-Rule" id="MF_00037"/>
    </source>
</evidence>
<keyword evidence="7 19" id="KW-0963">Cytoplasm</keyword>
<feature type="active site" evidence="19">
    <location>
        <position position="360"/>
    </location>
</feature>
<evidence type="ECO:0000313" key="21">
    <source>
        <dbReference type="EMBL" id="QEN08023.1"/>
    </source>
</evidence>
<dbReference type="InterPro" id="IPR036635">
    <property type="entry name" value="MurB_C_sf"/>
</dbReference>
<dbReference type="EMBL" id="CP036150">
    <property type="protein sequence ID" value="QEN08023.1"/>
    <property type="molecule type" value="Genomic_DNA"/>
</dbReference>
<feature type="active site" description="Proton donor" evidence="19">
    <location>
        <position position="288"/>
    </location>
</feature>
<keyword evidence="16 19" id="KW-0961">Cell wall biogenesis/degradation</keyword>
<dbReference type="EC" id="1.3.1.98" evidence="5 19"/>
<dbReference type="HAMAP" id="MF_00037">
    <property type="entry name" value="MurB"/>
    <property type="match status" value="1"/>
</dbReference>
<evidence type="ECO:0000256" key="6">
    <source>
        <dbReference type="ARBA" id="ARBA00015188"/>
    </source>
</evidence>
<dbReference type="Gene3D" id="3.90.78.10">
    <property type="entry name" value="UDP-N-acetylenolpyruvoylglucosamine reductase, C-terminal domain"/>
    <property type="match status" value="1"/>
</dbReference>
<dbReference type="InterPro" id="IPR016166">
    <property type="entry name" value="FAD-bd_PCMH"/>
</dbReference>
<keyword evidence="9 19" id="KW-0285">Flavoprotein</keyword>
<dbReference type="SUPFAM" id="SSF56176">
    <property type="entry name" value="FAD-binding/transporter-associated domain-like"/>
    <property type="match status" value="1"/>
</dbReference>
<dbReference type="Gene3D" id="3.30.465.10">
    <property type="match status" value="1"/>
</dbReference>
<comment type="caution">
    <text evidence="19">Lacks conserved residue(s) required for the propagation of feature annotation.</text>
</comment>
<dbReference type="GO" id="GO:0008360">
    <property type="term" value="P:regulation of cell shape"/>
    <property type="evidence" value="ECO:0007669"/>
    <property type="project" value="UniProtKB-KW"/>
</dbReference>
<feature type="domain" description="FAD-binding PCMH-type" evidence="20">
    <location>
        <begin position="95"/>
        <end position="259"/>
    </location>
</feature>
<evidence type="ECO:0000256" key="7">
    <source>
        <dbReference type="ARBA" id="ARBA00022490"/>
    </source>
</evidence>
<dbReference type="PROSITE" id="PS51387">
    <property type="entry name" value="FAD_PCMH"/>
    <property type="match status" value="1"/>
</dbReference>
<dbReference type="SUPFAM" id="SSF56194">
    <property type="entry name" value="Uridine diphospho-N-Acetylenolpyruvylglucosamine reductase, MurB, C-terminal domain"/>
    <property type="match status" value="1"/>
</dbReference>
<accession>A0A5C1QIP3</accession>
<dbReference type="Gene3D" id="3.30.43.10">
    <property type="entry name" value="Uridine Diphospho-n-acetylenolpyruvylglucosamine Reductase, domain 2"/>
    <property type="match status" value="1"/>
</dbReference>
<dbReference type="KEGG" id="ock:EXM22_08505"/>
<comment type="cofactor">
    <cofactor evidence="1 19">
        <name>FAD</name>
        <dbReference type="ChEBI" id="CHEBI:57692"/>
    </cofactor>
</comment>
<keyword evidence="12 19" id="KW-0133">Cell shape</keyword>
<evidence type="ECO:0000256" key="3">
    <source>
        <dbReference type="ARBA" id="ARBA00004496"/>
    </source>
</evidence>
<dbReference type="InterPro" id="IPR016167">
    <property type="entry name" value="FAD-bd_PCMH_sub1"/>
</dbReference>
<gene>
    <name evidence="19 21" type="primary">murB</name>
    <name evidence="21" type="ORF">EXM22_08505</name>
</gene>
<dbReference type="PANTHER" id="PTHR21071:SF4">
    <property type="entry name" value="UDP-N-ACETYLENOLPYRUVOYLGLUCOSAMINE REDUCTASE"/>
    <property type="match status" value="1"/>
</dbReference>
<dbReference type="NCBIfam" id="TIGR00179">
    <property type="entry name" value="murB"/>
    <property type="match status" value="1"/>
</dbReference>
<dbReference type="GO" id="GO:0071555">
    <property type="term" value="P:cell wall organization"/>
    <property type="evidence" value="ECO:0007669"/>
    <property type="project" value="UniProtKB-KW"/>
</dbReference>
<evidence type="ECO:0000256" key="17">
    <source>
        <dbReference type="ARBA" id="ARBA00031026"/>
    </source>
</evidence>
<keyword evidence="13 19" id="KW-0573">Peptidoglycan synthesis</keyword>
<reference evidence="21 22" key="1">
    <citation type="submission" date="2019-02" db="EMBL/GenBank/DDBJ databases">
        <title>Complete Genome Sequence and Methylome Analysis of free living Spirochaetas.</title>
        <authorList>
            <person name="Fomenkov A."/>
            <person name="Dubinina G."/>
            <person name="Leshcheva N."/>
            <person name="Mikheeva N."/>
            <person name="Grabovich M."/>
            <person name="Vincze T."/>
            <person name="Roberts R.J."/>
        </authorList>
    </citation>
    <scope>NUCLEOTIDE SEQUENCE [LARGE SCALE GENOMIC DNA]</scope>
    <source>
        <strain evidence="21 22">K2</strain>
    </source>
</reference>
<comment type="function">
    <text evidence="2 19">Cell wall formation.</text>
</comment>
<dbReference type="InterPro" id="IPR011601">
    <property type="entry name" value="MurB_C"/>
</dbReference>
<dbReference type="PANTHER" id="PTHR21071">
    <property type="entry name" value="UDP-N-ACETYLENOLPYRUVOYLGLUCOSAMINE REDUCTASE"/>
    <property type="match status" value="1"/>
</dbReference>
<keyword evidence="22" id="KW-1185">Reference proteome</keyword>
<dbReference type="UniPathway" id="UPA00219"/>
<keyword evidence="15 19" id="KW-0131">Cell cycle</keyword>
<proteinExistence type="inferred from homology"/>
<evidence type="ECO:0000256" key="10">
    <source>
        <dbReference type="ARBA" id="ARBA00022827"/>
    </source>
</evidence>
<dbReference type="GO" id="GO:0051301">
    <property type="term" value="P:cell division"/>
    <property type="evidence" value="ECO:0007669"/>
    <property type="project" value="UniProtKB-KW"/>
</dbReference>